<dbReference type="SUPFAM" id="SSF53613">
    <property type="entry name" value="Ribokinase-like"/>
    <property type="match status" value="1"/>
</dbReference>
<dbReference type="GO" id="GO:0005829">
    <property type="term" value="C:cytosol"/>
    <property type="evidence" value="ECO:0007669"/>
    <property type="project" value="TreeGrafter"/>
</dbReference>
<evidence type="ECO:0000313" key="4">
    <source>
        <dbReference type="Proteomes" id="UP000094285"/>
    </source>
</evidence>
<dbReference type="RefSeq" id="XP_020066888.1">
    <property type="nucleotide sequence ID" value="XM_020208965.1"/>
</dbReference>
<dbReference type="InterPro" id="IPR029056">
    <property type="entry name" value="Ribokinase-like"/>
</dbReference>
<dbReference type="GeneID" id="30983101"/>
<dbReference type="InterPro" id="IPR016084">
    <property type="entry name" value="Haem_Oase-like_multi-hlx"/>
</dbReference>
<dbReference type="Pfam" id="PF03070">
    <property type="entry name" value="TENA_THI-4"/>
    <property type="match status" value="1"/>
</dbReference>
<dbReference type="Gene3D" id="3.40.1190.20">
    <property type="match status" value="1"/>
</dbReference>
<dbReference type="EMBL" id="KV453909">
    <property type="protein sequence ID" value="ODV81766.1"/>
    <property type="molecule type" value="Genomic_DNA"/>
</dbReference>
<dbReference type="CDD" id="cd01169">
    <property type="entry name" value="HMPP_kinase"/>
    <property type="match status" value="1"/>
</dbReference>
<evidence type="ECO:0008006" key="5">
    <source>
        <dbReference type="Google" id="ProtNLM"/>
    </source>
</evidence>
<organism evidence="3 4">
    <name type="scientific">Suhomyces tanzawaensis NRRL Y-17324</name>
    <dbReference type="NCBI Taxonomy" id="984487"/>
    <lineage>
        <taxon>Eukaryota</taxon>
        <taxon>Fungi</taxon>
        <taxon>Dikarya</taxon>
        <taxon>Ascomycota</taxon>
        <taxon>Saccharomycotina</taxon>
        <taxon>Pichiomycetes</taxon>
        <taxon>Debaryomycetaceae</taxon>
        <taxon>Suhomyces</taxon>
    </lineage>
</organism>
<dbReference type="NCBIfam" id="TIGR00097">
    <property type="entry name" value="HMP-P_kinase"/>
    <property type="match status" value="1"/>
</dbReference>
<evidence type="ECO:0000313" key="3">
    <source>
        <dbReference type="EMBL" id="ODV81766.1"/>
    </source>
</evidence>
<dbReference type="InterPro" id="IPR004305">
    <property type="entry name" value="Thiaminase-2/PQQC"/>
</dbReference>
<protein>
    <recommendedName>
        <fullName evidence="5">Phosphomethylpyrimidine kinase</fullName>
    </recommendedName>
</protein>
<keyword evidence="4" id="KW-1185">Reference proteome</keyword>
<feature type="domain" description="Thiaminase-2/PQQC" evidence="1">
    <location>
        <begin position="343"/>
        <end position="563"/>
    </location>
</feature>
<evidence type="ECO:0000259" key="2">
    <source>
        <dbReference type="Pfam" id="PF08543"/>
    </source>
</evidence>
<proteinExistence type="predicted"/>
<gene>
    <name evidence="3" type="ORF">CANTADRAFT_43483</name>
</gene>
<dbReference type="GO" id="GO:0008972">
    <property type="term" value="F:phosphomethylpyrimidine kinase activity"/>
    <property type="evidence" value="ECO:0007669"/>
    <property type="project" value="InterPro"/>
</dbReference>
<evidence type="ECO:0000259" key="1">
    <source>
        <dbReference type="Pfam" id="PF03070"/>
    </source>
</evidence>
<dbReference type="OrthoDB" id="10028886at2759"/>
<sequence length="573" mass="64048">MTKQSTVKLKTPRTDPVELPAVLTIAGSDSSGGAGIEADLKTLSAHNVYGLTCIAALTAQNTQKVKTFEKTSEELVAAILEMNFNDFLYGYEEGKAPLKVIKTGMLTEEAIRVLSGYTNDLNKYDVKVVIDPVMISTSGSQLFDDRGLKLCMDSLIGKSYLVTPNFGEAHALYEIANGRKYDLDIKSKEDLINFVKDVQRSLGCANLLVKGGHLPWDLESDSPAQGITSSTIIFDILYRSKEDSITIFQSAFIDSQDSHGTGCTLSSAIAANLANGKSLDQSVPLAIDFIHRGMTSLKRKLGFGNGPLNHNVKPEQHIDSIIDFQLESSFPKNTNALDFLKNHPKVAANWKKYTEHPFVKLLAENKLPFEKFLYFLKQDYYYLINYAQIHGLAASAAPTYKQTHSEALIIGNIVEEIERHKIKLCNKYNIDYERDIDLDIELSPGKACTEYCDFLLKTGKEEDYFGIKIALAPCLFGYFEAGQYGSRIRTGATNNAEVTPEQSEVYQSWLNDYTSDWYSNAYNEGNDALQELFNTIPLTQERLDQFAEVFNKVTCLEVAFWDECMPEGEWTES</sequence>
<dbReference type="AlphaFoldDB" id="A0A1E4SQH9"/>
<dbReference type="CDD" id="cd19367">
    <property type="entry name" value="TenA_C_ScTHI20-like"/>
    <property type="match status" value="1"/>
</dbReference>
<dbReference type="PANTHER" id="PTHR20858:SF17">
    <property type="entry name" value="HYDROXYMETHYLPYRIMIDINE_PHOSPHOMETHYLPYRIMIDINE KINASE THI20-RELATED"/>
    <property type="match status" value="1"/>
</dbReference>
<dbReference type="Proteomes" id="UP000094285">
    <property type="component" value="Unassembled WGS sequence"/>
</dbReference>
<accession>A0A1E4SQH9</accession>
<dbReference type="STRING" id="984487.A0A1E4SQH9"/>
<dbReference type="InterPro" id="IPR013749">
    <property type="entry name" value="PM/HMP-P_kinase-1"/>
</dbReference>
<feature type="domain" description="Pyridoxamine kinase/Phosphomethylpyrimidine kinase" evidence="2">
    <location>
        <begin position="29"/>
        <end position="308"/>
    </location>
</feature>
<dbReference type="Pfam" id="PF08543">
    <property type="entry name" value="Phos_pyr_kin"/>
    <property type="match status" value="1"/>
</dbReference>
<name>A0A1E4SQH9_9ASCO</name>
<dbReference type="GO" id="GO:0008902">
    <property type="term" value="F:hydroxymethylpyrimidine kinase activity"/>
    <property type="evidence" value="ECO:0007669"/>
    <property type="project" value="TreeGrafter"/>
</dbReference>
<dbReference type="GO" id="GO:0009228">
    <property type="term" value="P:thiamine biosynthetic process"/>
    <property type="evidence" value="ECO:0007669"/>
    <property type="project" value="InterPro"/>
</dbReference>
<reference evidence="4" key="1">
    <citation type="submission" date="2016-05" db="EMBL/GenBank/DDBJ databases">
        <title>Comparative genomics of biotechnologically important yeasts.</title>
        <authorList>
            <consortium name="DOE Joint Genome Institute"/>
            <person name="Riley R."/>
            <person name="Haridas S."/>
            <person name="Wolfe K.H."/>
            <person name="Lopes M.R."/>
            <person name="Hittinger C.T."/>
            <person name="Goker M."/>
            <person name="Salamov A."/>
            <person name="Wisecaver J."/>
            <person name="Long T.M."/>
            <person name="Aerts A.L."/>
            <person name="Barry K."/>
            <person name="Choi C."/>
            <person name="Clum A."/>
            <person name="Coughlan A.Y."/>
            <person name="Deshpande S."/>
            <person name="Douglass A.P."/>
            <person name="Hanson S.J."/>
            <person name="Klenk H.-P."/>
            <person name="Labutti K."/>
            <person name="Lapidus A."/>
            <person name="Lindquist E."/>
            <person name="Lipzen A."/>
            <person name="Meier-Kolthoff J.P."/>
            <person name="Ohm R.A."/>
            <person name="Otillar R.P."/>
            <person name="Pangilinan J."/>
            <person name="Peng Y."/>
            <person name="Rokas A."/>
            <person name="Rosa C.A."/>
            <person name="Scheuner C."/>
            <person name="Sibirny A.A."/>
            <person name="Slot J.C."/>
            <person name="Stielow J.B."/>
            <person name="Sun H."/>
            <person name="Kurtzman C.P."/>
            <person name="Blackwell M."/>
            <person name="Grigoriev I.V."/>
            <person name="Jeffries T.W."/>
        </authorList>
    </citation>
    <scope>NUCLEOTIDE SEQUENCE [LARGE SCALE GENOMIC DNA]</scope>
    <source>
        <strain evidence="4">NRRL Y-17324</strain>
    </source>
</reference>
<dbReference type="Gene3D" id="1.20.910.10">
    <property type="entry name" value="Heme oxygenase-like"/>
    <property type="match status" value="1"/>
</dbReference>
<dbReference type="PANTHER" id="PTHR20858">
    <property type="entry name" value="PHOSPHOMETHYLPYRIMIDINE KINASE"/>
    <property type="match status" value="1"/>
</dbReference>
<dbReference type="InterPro" id="IPR004399">
    <property type="entry name" value="HMP/HMP-P_kinase_dom"/>
</dbReference>
<dbReference type="SUPFAM" id="SSF48613">
    <property type="entry name" value="Heme oxygenase-like"/>
    <property type="match status" value="1"/>
</dbReference>